<dbReference type="Gene3D" id="3.40.50.720">
    <property type="entry name" value="NAD(P)-binding Rossmann-like Domain"/>
    <property type="match status" value="1"/>
</dbReference>
<gene>
    <name evidence="3" type="ORF">Uis1B_0461</name>
</gene>
<feature type="domain" description="NAD-dependent epimerase/dehydratase" evidence="2">
    <location>
        <begin position="3"/>
        <end position="234"/>
    </location>
</feature>
<dbReference type="InterPro" id="IPR036291">
    <property type="entry name" value="NAD(P)-bd_dom_sf"/>
</dbReference>
<accession>A0A2N5JBP8</accession>
<evidence type="ECO:0000259" key="2">
    <source>
        <dbReference type="Pfam" id="PF01370"/>
    </source>
</evidence>
<evidence type="ECO:0000256" key="1">
    <source>
        <dbReference type="ARBA" id="ARBA00007637"/>
    </source>
</evidence>
<comment type="similarity">
    <text evidence="1">Belongs to the NAD(P)-dependent epimerase/dehydratase family.</text>
</comment>
<reference evidence="3 4" key="1">
    <citation type="submission" date="2017-07" db="EMBL/GenBank/DDBJ databases">
        <title>Bifidobacterium novel species.</title>
        <authorList>
            <person name="Lugli G.A."/>
            <person name="Milani C."/>
            <person name="Duranti S."/>
            <person name="Mangifesta M."/>
        </authorList>
    </citation>
    <scope>NUCLEOTIDE SEQUENCE [LARGE SCALE GENOMIC DNA]</scope>
    <source>
        <strain evidence="4">Uis1B</strain>
    </source>
</reference>
<keyword evidence="4" id="KW-1185">Reference proteome</keyword>
<sequence>MRIVVLGGMGFLGRGLVKRLTESGKHEITVFDRVVPQTDDARLSKVEYVQGSFESGYDFATLVDGADLVIHLVSTSVPGNERDTLDEIQGNVIPSVELFNACVTKKVGRVVFMSSGGTVYGASSRPNRETDLPDPINTYGLQKVMIEQALRYASRSSGLQYQVIRLSNPYGPGQNPRGTLGLITKLVYQALNHETISIFGDGSVVRDFIFIEDAIQAILDVIDNGEPNATYNVGRGIGTSVADVVNAIALTLPEEIRLEHKPGRRVDVPYSVLNIEKYRSIASIDDFVSLDAGIMKTYEFFKEHRQ</sequence>
<dbReference type="PANTHER" id="PTHR43000">
    <property type="entry name" value="DTDP-D-GLUCOSE 4,6-DEHYDRATASE-RELATED"/>
    <property type="match status" value="1"/>
</dbReference>
<dbReference type="SUPFAM" id="SSF51735">
    <property type="entry name" value="NAD(P)-binding Rossmann-fold domains"/>
    <property type="match status" value="1"/>
</dbReference>
<dbReference type="EMBL" id="NMWU01000007">
    <property type="protein sequence ID" value="PLS31640.1"/>
    <property type="molecule type" value="Genomic_DNA"/>
</dbReference>
<evidence type="ECO:0000313" key="3">
    <source>
        <dbReference type="EMBL" id="PLS31640.1"/>
    </source>
</evidence>
<proteinExistence type="inferred from homology"/>
<dbReference type="AlphaFoldDB" id="A0A2N5JBP8"/>
<comment type="caution">
    <text evidence="3">The sequence shown here is derived from an EMBL/GenBank/DDBJ whole genome shotgun (WGS) entry which is preliminary data.</text>
</comment>
<organism evidence="3 4">
    <name type="scientific">Bifidobacterium margollesii</name>
    <dbReference type="NCBI Taxonomy" id="2020964"/>
    <lineage>
        <taxon>Bacteria</taxon>
        <taxon>Bacillati</taxon>
        <taxon>Actinomycetota</taxon>
        <taxon>Actinomycetes</taxon>
        <taxon>Bifidobacteriales</taxon>
        <taxon>Bifidobacteriaceae</taxon>
        <taxon>Bifidobacterium</taxon>
    </lineage>
</organism>
<dbReference type="InterPro" id="IPR001509">
    <property type="entry name" value="Epimerase_deHydtase"/>
</dbReference>
<name>A0A2N5JBP8_9BIFI</name>
<dbReference type="Proteomes" id="UP000235050">
    <property type="component" value="Unassembled WGS sequence"/>
</dbReference>
<dbReference type="Pfam" id="PF01370">
    <property type="entry name" value="Epimerase"/>
    <property type="match status" value="1"/>
</dbReference>
<evidence type="ECO:0000313" key="4">
    <source>
        <dbReference type="Proteomes" id="UP000235050"/>
    </source>
</evidence>
<protein>
    <submittedName>
        <fullName evidence="3">Epimerase</fullName>
    </submittedName>
</protein>